<dbReference type="PANTHER" id="PTHR43364">
    <property type="entry name" value="NADH-SPECIFIC METHYLGLYOXAL REDUCTASE-RELATED"/>
    <property type="match status" value="1"/>
</dbReference>
<dbReference type="GO" id="GO:0005829">
    <property type="term" value="C:cytosol"/>
    <property type="evidence" value="ECO:0007669"/>
    <property type="project" value="TreeGrafter"/>
</dbReference>
<dbReference type="SUPFAM" id="SSF51430">
    <property type="entry name" value="NAD(P)-linked oxidoreductase"/>
    <property type="match status" value="1"/>
</dbReference>
<dbReference type="InterPro" id="IPR023210">
    <property type="entry name" value="NADP_OxRdtase_dom"/>
</dbReference>
<dbReference type="RefSeq" id="WP_249285401.1">
    <property type="nucleotide sequence ID" value="NZ_JACRSO010000003.1"/>
</dbReference>
<gene>
    <name evidence="3" type="ORF">H8699_09100</name>
</gene>
<organism evidence="3 4">
    <name type="scientific">Luoshenia tenuis</name>
    <dbReference type="NCBI Taxonomy" id="2763654"/>
    <lineage>
        <taxon>Bacteria</taxon>
        <taxon>Bacillati</taxon>
        <taxon>Bacillota</taxon>
        <taxon>Clostridia</taxon>
        <taxon>Christensenellales</taxon>
        <taxon>Christensenellaceae</taxon>
        <taxon>Luoshenia</taxon>
    </lineage>
</organism>
<comment type="caution">
    <text evidence="3">The sequence shown here is derived from an EMBL/GenBank/DDBJ whole genome shotgun (WGS) entry which is preliminary data.</text>
</comment>
<accession>A0A926HNW3</accession>
<sequence>MRFKRFGKTEMNVSVATVGTWAIGGTGWGDVNKADSIRAIRAMVDNGVNFIDTAPVYGKGHSEEVVGEAIRGMKREDLIISTKAGLIWGEGIDGIERDITYKSIMWEIDQSLKRLGTDYVDLYLVHKPDFKGTPTEETMRAMMEIKKSGKARHIGLSNYSVELTKEAEQYGDVEAIQPPFSMVDRSELAVMEYAKSRDMGVMTYGSLGAGILTGAIRTLPNWDPSDTRYSFYNFFKEPKFSKCQELLKTLDAIAAAHGKPVAQVAVNWSTQNPLVDTALMGVRNVAEADENCAATDWTLTDEEIATINAAIEKYEA</sequence>
<evidence type="ECO:0000259" key="2">
    <source>
        <dbReference type="Pfam" id="PF00248"/>
    </source>
</evidence>
<keyword evidence="1" id="KW-0560">Oxidoreductase</keyword>
<evidence type="ECO:0000256" key="1">
    <source>
        <dbReference type="ARBA" id="ARBA00023002"/>
    </source>
</evidence>
<keyword evidence="4" id="KW-1185">Reference proteome</keyword>
<dbReference type="Pfam" id="PF00248">
    <property type="entry name" value="Aldo_ket_red"/>
    <property type="match status" value="1"/>
</dbReference>
<evidence type="ECO:0000313" key="3">
    <source>
        <dbReference type="EMBL" id="MBC8529581.1"/>
    </source>
</evidence>
<dbReference type="AlphaFoldDB" id="A0A926HNW3"/>
<dbReference type="InterPro" id="IPR018170">
    <property type="entry name" value="Aldo/ket_reductase_CS"/>
</dbReference>
<dbReference type="GO" id="GO:0016491">
    <property type="term" value="F:oxidoreductase activity"/>
    <property type="evidence" value="ECO:0007669"/>
    <property type="project" value="UniProtKB-KW"/>
</dbReference>
<proteinExistence type="predicted"/>
<protein>
    <submittedName>
        <fullName evidence="3">Aldo/keto reductase</fullName>
    </submittedName>
</protein>
<dbReference type="PANTHER" id="PTHR43364:SF4">
    <property type="entry name" value="NAD(P)-LINKED OXIDOREDUCTASE SUPERFAMILY PROTEIN"/>
    <property type="match status" value="1"/>
</dbReference>
<name>A0A926HNW3_9FIRM</name>
<dbReference type="InterPro" id="IPR036812">
    <property type="entry name" value="NAD(P)_OxRdtase_dom_sf"/>
</dbReference>
<dbReference type="PROSITE" id="PS00062">
    <property type="entry name" value="ALDOKETO_REDUCTASE_2"/>
    <property type="match status" value="1"/>
</dbReference>
<reference evidence="3" key="1">
    <citation type="submission" date="2020-08" db="EMBL/GenBank/DDBJ databases">
        <title>Genome public.</title>
        <authorList>
            <person name="Liu C."/>
            <person name="Sun Q."/>
        </authorList>
    </citation>
    <scope>NUCLEOTIDE SEQUENCE</scope>
    <source>
        <strain evidence="3">NSJ-44</strain>
    </source>
</reference>
<dbReference type="CDD" id="cd19084">
    <property type="entry name" value="AKR_AKR11B1-like"/>
    <property type="match status" value="1"/>
</dbReference>
<evidence type="ECO:0000313" key="4">
    <source>
        <dbReference type="Proteomes" id="UP000654279"/>
    </source>
</evidence>
<dbReference type="EMBL" id="JACRSO010000003">
    <property type="protein sequence ID" value="MBC8529581.1"/>
    <property type="molecule type" value="Genomic_DNA"/>
</dbReference>
<feature type="domain" description="NADP-dependent oxidoreductase" evidence="2">
    <location>
        <begin position="18"/>
        <end position="311"/>
    </location>
</feature>
<dbReference type="Gene3D" id="3.20.20.100">
    <property type="entry name" value="NADP-dependent oxidoreductase domain"/>
    <property type="match status" value="1"/>
</dbReference>
<dbReference type="InterPro" id="IPR050523">
    <property type="entry name" value="AKR_Detox_Biosynth"/>
</dbReference>
<dbReference type="Proteomes" id="UP000654279">
    <property type="component" value="Unassembled WGS sequence"/>
</dbReference>